<protein>
    <submittedName>
        <fullName evidence="1">Uncharacterized protein</fullName>
    </submittedName>
</protein>
<dbReference type="AlphaFoldDB" id="A0AAP0P7V2"/>
<accession>A0AAP0P7V2</accession>
<sequence>MIKLGTCATKASRDPITSESGIAWSIQSPDLGVKEAGQEYIECSISAEAEAMACYNLKLKK</sequence>
<comment type="caution">
    <text evidence="1">The sequence shown here is derived from an EMBL/GenBank/DDBJ whole genome shotgun (WGS) entry which is preliminary data.</text>
</comment>
<proteinExistence type="predicted"/>
<reference evidence="1 2" key="1">
    <citation type="submission" date="2024-01" db="EMBL/GenBank/DDBJ databases">
        <title>Genome assemblies of Stephania.</title>
        <authorList>
            <person name="Yang L."/>
        </authorList>
    </citation>
    <scope>NUCLEOTIDE SEQUENCE [LARGE SCALE GENOMIC DNA]</scope>
    <source>
        <strain evidence="1">QJT</strain>
        <tissue evidence="1">Leaf</tissue>
    </source>
</reference>
<evidence type="ECO:0000313" key="1">
    <source>
        <dbReference type="EMBL" id="KAK9130691.1"/>
    </source>
</evidence>
<evidence type="ECO:0000313" key="2">
    <source>
        <dbReference type="Proteomes" id="UP001417504"/>
    </source>
</evidence>
<organism evidence="1 2">
    <name type="scientific">Stephania japonica</name>
    <dbReference type="NCBI Taxonomy" id="461633"/>
    <lineage>
        <taxon>Eukaryota</taxon>
        <taxon>Viridiplantae</taxon>
        <taxon>Streptophyta</taxon>
        <taxon>Embryophyta</taxon>
        <taxon>Tracheophyta</taxon>
        <taxon>Spermatophyta</taxon>
        <taxon>Magnoliopsida</taxon>
        <taxon>Ranunculales</taxon>
        <taxon>Menispermaceae</taxon>
        <taxon>Menispermoideae</taxon>
        <taxon>Cissampelideae</taxon>
        <taxon>Stephania</taxon>
    </lineage>
</organism>
<dbReference type="EMBL" id="JBBNAE010000004">
    <property type="protein sequence ID" value="KAK9130691.1"/>
    <property type="molecule type" value="Genomic_DNA"/>
</dbReference>
<dbReference type="Proteomes" id="UP001417504">
    <property type="component" value="Unassembled WGS sequence"/>
</dbReference>
<name>A0AAP0P7V2_9MAGN</name>
<gene>
    <name evidence="1" type="ORF">Sjap_011178</name>
</gene>
<keyword evidence="2" id="KW-1185">Reference proteome</keyword>